<dbReference type="AlphaFoldDB" id="A0A0K0F1B5"/>
<reference evidence="4" key="2">
    <citation type="submission" date="2015-08" db="UniProtKB">
        <authorList>
            <consortium name="WormBaseParasite"/>
        </authorList>
    </citation>
    <scope>IDENTIFICATION</scope>
</reference>
<evidence type="ECO:0000313" key="4">
    <source>
        <dbReference type="WBParaSite" id="SVE_0258600.1"/>
    </source>
</evidence>
<accession>A0A0K0F1B5</accession>
<sequence>MFIISCLWLISVRRYVSKCLGRFSDDNIPSIPSNGNQNNETENDPENDYKSDEEFEHPIVSDKRLKIIRTSLRAVNRKEKFVPDNFQMMEEKIN</sequence>
<evidence type="ECO:0000313" key="3">
    <source>
        <dbReference type="Proteomes" id="UP000035680"/>
    </source>
</evidence>
<evidence type="ECO:0000256" key="2">
    <source>
        <dbReference type="SAM" id="SignalP"/>
    </source>
</evidence>
<evidence type="ECO:0000256" key="1">
    <source>
        <dbReference type="SAM" id="MobiDB-lite"/>
    </source>
</evidence>
<protein>
    <submittedName>
        <fullName evidence="4">Uncharacterized protein</fullName>
    </submittedName>
</protein>
<dbReference type="WBParaSite" id="SVE_0258600.1">
    <property type="protein sequence ID" value="SVE_0258600.1"/>
    <property type="gene ID" value="SVE_0258600"/>
</dbReference>
<keyword evidence="3" id="KW-1185">Reference proteome</keyword>
<name>A0A0K0F1B5_STRVS</name>
<organism evidence="3 4">
    <name type="scientific">Strongyloides venezuelensis</name>
    <name type="common">Threadworm</name>
    <dbReference type="NCBI Taxonomy" id="75913"/>
    <lineage>
        <taxon>Eukaryota</taxon>
        <taxon>Metazoa</taxon>
        <taxon>Ecdysozoa</taxon>
        <taxon>Nematoda</taxon>
        <taxon>Chromadorea</taxon>
        <taxon>Rhabditida</taxon>
        <taxon>Tylenchina</taxon>
        <taxon>Panagrolaimomorpha</taxon>
        <taxon>Strongyloidoidea</taxon>
        <taxon>Strongyloididae</taxon>
        <taxon>Strongyloides</taxon>
    </lineage>
</organism>
<dbReference type="Proteomes" id="UP000035680">
    <property type="component" value="Unassembled WGS sequence"/>
</dbReference>
<reference evidence="3" key="1">
    <citation type="submission" date="2014-07" db="EMBL/GenBank/DDBJ databases">
        <authorList>
            <person name="Martin A.A"/>
            <person name="De Silva N."/>
        </authorList>
    </citation>
    <scope>NUCLEOTIDE SEQUENCE</scope>
</reference>
<keyword evidence="2" id="KW-0732">Signal</keyword>
<feature type="region of interest" description="Disordered" evidence="1">
    <location>
        <begin position="24"/>
        <end position="55"/>
    </location>
</feature>
<feature type="signal peptide" evidence="2">
    <location>
        <begin position="1"/>
        <end position="21"/>
    </location>
</feature>
<feature type="compositionally biased region" description="Polar residues" evidence="1">
    <location>
        <begin position="30"/>
        <end position="40"/>
    </location>
</feature>
<proteinExistence type="predicted"/>
<feature type="chain" id="PRO_5005328985" evidence="2">
    <location>
        <begin position="22"/>
        <end position="94"/>
    </location>
</feature>